<dbReference type="InterPro" id="IPR018062">
    <property type="entry name" value="HTH_AraC-typ_CS"/>
</dbReference>
<dbReference type="SUPFAM" id="SSF46689">
    <property type="entry name" value="Homeodomain-like"/>
    <property type="match status" value="1"/>
</dbReference>
<proteinExistence type="predicted"/>
<dbReference type="PANTHER" id="PTHR11019">
    <property type="entry name" value="HTH-TYPE TRANSCRIPTIONAL REGULATOR NIMR"/>
    <property type="match status" value="1"/>
</dbReference>
<dbReference type="Pfam" id="PF02311">
    <property type="entry name" value="AraC_binding"/>
    <property type="match status" value="1"/>
</dbReference>
<comment type="caution">
    <text evidence="5">The sequence shown here is derived from an EMBL/GenBank/DDBJ whole genome shotgun (WGS) entry which is preliminary data.</text>
</comment>
<dbReference type="Pfam" id="PF12833">
    <property type="entry name" value="HTH_18"/>
    <property type="match status" value="1"/>
</dbReference>
<keyword evidence="2" id="KW-0238">DNA-binding</keyword>
<dbReference type="InterPro" id="IPR011051">
    <property type="entry name" value="RmlC_Cupin_sf"/>
</dbReference>
<dbReference type="RefSeq" id="WP_308400304.1">
    <property type="nucleotide sequence ID" value="NZ_LT009757.1"/>
</dbReference>
<keyword evidence="1" id="KW-0805">Transcription regulation</keyword>
<accession>A0ABM9VQ80</accession>
<evidence type="ECO:0000256" key="2">
    <source>
        <dbReference type="ARBA" id="ARBA00023125"/>
    </source>
</evidence>
<dbReference type="PANTHER" id="PTHR11019:SF199">
    <property type="entry name" value="HTH-TYPE TRANSCRIPTIONAL REGULATOR NIMR"/>
    <property type="match status" value="1"/>
</dbReference>
<dbReference type="PROSITE" id="PS00041">
    <property type="entry name" value="HTH_ARAC_FAMILY_1"/>
    <property type="match status" value="1"/>
</dbReference>
<dbReference type="EMBL" id="FBWH01000048">
    <property type="protein sequence ID" value="CUX66140.1"/>
    <property type="molecule type" value="Genomic_DNA"/>
</dbReference>
<dbReference type="CDD" id="cd06124">
    <property type="entry name" value="cupin_NimR-like_N"/>
    <property type="match status" value="1"/>
</dbReference>
<dbReference type="SUPFAM" id="SSF51182">
    <property type="entry name" value="RmlC-like cupins"/>
    <property type="match status" value="1"/>
</dbReference>
<gene>
    <name evidence="5" type="ORF">AGR13a_Lc90384</name>
</gene>
<dbReference type="InterPro" id="IPR009057">
    <property type="entry name" value="Homeodomain-like_sf"/>
</dbReference>
<evidence type="ECO:0000256" key="1">
    <source>
        <dbReference type="ARBA" id="ARBA00023015"/>
    </source>
</evidence>
<dbReference type="Gene3D" id="1.10.10.60">
    <property type="entry name" value="Homeodomain-like"/>
    <property type="match status" value="1"/>
</dbReference>
<dbReference type="PROSITE" id="PS01124">
    <property type="entry name" value="HTH_ARAC_FAMILY_2"/>
    <property type="match status" value="1"/>
</dbReference>
<dbReference type="Proteomes" id="UP000191812">
    <property type="component" value="Unassembled WGS sequence"/>
</dbReference>
<evidence type="ECO:0000313" key="5">
    <source>
        <dbReference type="EMBL" id="CUX66140.1"/>
    </source>
</evidence>
<dbReference type="InterPro" id="IPR003313">
    <property type="entry name" value="AraC-bd"/>
</dbReference>
<evidence type="ECO:0000259" key="4">
    <source>
        <dbReference type="PROSITE" id="PS01124"/>
    </source>
</evidence>
<dbReference type="SMART" id="SM00342">
    <property type="entry name" value="HTH_ARAC"/>
    <property type="match status" value="1"/>
</dbReference>
<evidence type="ECO:0000256" key="3">
    <source>
        <dbReference type="ARBA" id="ARBA00023163"/>
    </source>
</evidence>
<keyword evidence="3" id="KW-0804">Transcription</keyword>
<reference evidence="5 6" key="1">
    <citation type="submission" date="2016-01" db="EMBL/GenBank/DDBJ databases">
        <authorList>
            <person name="Regsiter A."/>
            <person name="william w."/>
        </authorList>
    </citation>
    <scope>NUCLEOTIDE SEQUENCE [LARGE SCALE GENOMIC DNA]</scope>
    <source>
        <strain evidence="5 6">CFBP 6927</strain>
    </source>
</reference>
<dbReference type="InterPro" id="IPR018060">
    <property type="entry name" value="HTH_AraC"/>
</dbReference>
<keyword evidence="6" id="KW-1185">Reference proteome</keyword>
<sequence>MLAKRLIDVLPIDIAERPIMPGRPFMFQRGFKPRGGGLPIHTHDEAQLTFAASGMVQVHTEEGRWLVPSQLAVWIPARVPHRVDVLTDAELWMVHWEPSAARAWAPPMPLERTFALHVTPLMQSLLEAAFVAEIEEEKAELIARLMLHELTSTAHAPTFLPLPTSTIGIRVANMALDDHKNRLNIEELASRAATSVRTLSRLFPLETSLTFKAWRQRARIVQAMDHLARGNPIAGVAAEFGFSSTASFSHAFRQVTNMTPTSFLGMEDQLA</sequence>
<protein>
    <submittedName>
        <fullName evidence="5">Transcriptional regulator</fullName>
    </submittedName>
</protein>
<name>A0ABM9VQ80_9HYPH</name>
<evidence type="ECO:0000313" key="6">
    <source>
        <dbReference type="Proteomes" id="UP000191812"/>
    </source>
</evidence>
<dbReference type="Gene3D" id="2.60.120.10">
    <property type="entry name" value="Jelly Rolls"/>
    <property type="match status" value="1"/>
</dbReference>
<organism evidence="5 6">
    <name type="scientific">Agrobacterium genomosp. 13 str. CFBP 6927</name>
    <dbReference type="NCBI Taxonomy" id="1183428"/>
    <lineage>
        <taxon>Bacteria</taxon>
        <taxon>Pseudomonadati</taxon>
        <taxon>Pseudomonadota</taxon>
        <taxon>Alphaproteobacteria</taxon>
        <taxon>Hyphomicrobiales</taxon>
        <taxon>Rhizobiaceae</taxon>
        <taxon>Rhizobium/Agrobacterium group</taxon>
        <taxon>Agrobacterium</taxon>
        <taxon>Agrobacterium tumefaciens complex</taxon>
    </lineage>
</organism>
<feature type="domain" description="HTH araC/xylS-type" evidence="4">
    <location>
        <begin position="169"/>
        <end position="266"/>
    </location>
</feature>
<dbReference type="InterPro" id="IPR014710">
    <property type="entry name" value="RmlC-like_jellyroll"/>
</dbReference>